<dbReference type="Gene3D" id="2.160.10.10">
    <property type="entry name" value="Hexapeptide repeat proteins"/>
    <property type="match status" value="1"/>
</dbReference>
<evidence type="ECO:0000256" key="5">
    <source>
        <dbReference type="ARBA" id="ARBA00022737"/>
    </source>
</evidence>
<dbReference type="Pfam" id="PF13720">
    <property type="entry name" value="Acetyltransf_11"/>
    <property type="match status" value="1"/>
</dbReference>
<keyword evidence="1 8" id="KW-0963">Cytoplasm</keyword>
<evidence type="ECO:0000256" key="4">
    <source>
        <dbReference type="ARBA" id="ARBA00022679"/>
    </source>
</evidence>
<dbReference type="HAMAP" id="MF_00387">
    <property type="entry name" value="LpxA"/>
    <property type="match status" value="1"/>
</dbReference>
<comment type="function">
    <text evidence="8">Involved in the biosynthesis of lipid A, a phosphorylated glycolipid that anchors the lipopolysaccharide to the outer membrane of the cell.</text>
</comment>
<protein>
    <recommendedName>
        <fullName evidence="8">Acyl-[acyl-carrier-protein]--UDP-N-acetylglucosamine O-acyltransferase</fullName>
        <shortName evidence="8">UDP-N-acetylglucosamine acyltransferase</shortName>
        <ecNumber evidence="8">2.3.1.129</ecNumber>
    </recommendedName>
</protein>
<dbReference type="SUPFAM" id="SSF51161">
    <property type="entry name" value="Trimeric LpxA-like enzymes"/>
    <property type="match status" value="1"/>
</dbReference>
<reference evidence="10 11" key="1">
    <citation type="submission" date="2022-10" db="EMBL/GenBank/DDBJ databases">
        <title>Host association and intracellularity evolved multiple times independently in the Rickettsiales.</title>
        <authorList>
            <person name="Castelli M."/>
            <person name="Nardi T."/>
            <person name="Gammuto L."/>
            <person name="Bellinzona G."/>
            <person name="Sabaneyeva E."/>
            <person name="Potekhin A."/>
            <person name="Serra V."/>
            <person name="Petroni G."/>
            <person name="Sassera D."/>
        </authorList>
    </citation>
    <scope>NUCLEOTIDE SEQUENCE [LARGE SCALE GENOMIC DNA]</scope>
    <source>
        <strain evidence="10 11">Kr 154-4</strain>
    </source>
</reference>
<dbReference type="Gene3D" id="1.20.1180.10">
    <property type="entry name" value="Udp N-acetylglucosamine O-acyltransferase, C-terminal domain"/>
    <property type="match status" value="1"/>
</dbReference>
<accession>A0ABZ0USM7</accession>
<comment type="subunit">
    <text evidence="8">Homotrimer.</text>
</comment>
<comment type="pathway">
    <text evidence="8">Glycolipid biosynthesis; lipid IV(A) biosynthesis; lipid IV(A) from (3R)-3-hydroxytetradecanoyl-[acyl-carrier-protein] and UDP-N-acetyl-alpha-D-glucosamine: step 1/6.</text>
</comment>
<name>A0ABZ0USM7_9RICK</name>
<dbReference type="EC" id="2.3.1.129" evidence="8"/>
<evidence type="ECO:0000313" key="11">
    <source>
        <dbReference type="Proteomes" id="UP001326613"/>
    </source>
</evidence>
<gene>
    <name evidence="8" type="primary">lpxA</name>
    <name evidence="10" type="ORF">Trichorick_00931</name>
</gene>
<dbReference type="PANTHER" id="PTHR43480:SF1">
    <property type="entry name" value="ACYL-[ACYL-CARRIER-PROTEIN]--UDP-N-ACETYLGLUCOSAMINE O-ACYLTRANSFERASE, MITOCHONDRIAL-RELATED"/>
    <property type="match status" value="1"/>
</dbReference>
<dbReference type="InterPro" id="IPR037157">
    <property type="entry name" value="Acetyltransf_C_sf"/>
</dbReference>
<keyword evidence="7 8" id="KW-0012">Acyltransferase</keyword>
<dbReference type="Proteomes" id="UP001326613">
    <property type="component" value="Chromosome"/>
</dbReference>
<feature type="domain" description="UDP N-acetylglucosamine O-acyltransferase C-terminal" evidence="9">
    <location>
        <begin position="174"/>
        <end position="254"/>
    </location>
</feature>
<evidence type="ECO:0000256" key="6">
    <source>
        <dbReference type="ARBA" id="ARBA00023098"/>
    </source>
</evidence>
<dbReference type="Pfam" id="PF00132">
    <property type="entry name" value="Hexapep"/>
    <property type="match status" value="1"/>
</dbReference>
<dbReference type="RefSeq" id="WP_323737849.1">
    <property type="nucleotide sequence ID" value="NZ_CP112932.1"/>
</dbReference>
<dbReference type="InterPro" id="IPR029098">
    <property type="entry name" value="Acetyltransf_C"/>
</dbReference>
<dbReference type="InterPro" id="IPR011004">
    <property type="entry name" value="Trimer_LpxA-like_sf"/>
</dbReference>
<dbReference type="InterPro" id="IPR018357">
    <property type="entry name" value="Hexapep_transf_CS"/>
</dbReference>
<dbReference type="PROSITE" id="PS00101">
    <property type="entry name" value="HEXAPEP_TRANSFERASES"/>
    <property type="match status" value="2"/>
</dbReference>
<sequence length="262" mass="28452">MIHPLAIVHPTASIGQNVKIGPFCLIGSDVLLGDNVDLKSHVIIEGKTTIGNNTVIYPFASIGHAPQDLKYQGESSEIIIGQNNIIREYVTIQPGTTGGGMITMIGDHGLFMVGVHIAHDCKIGSNVILANYVSLAGHVQVYDYAIIGGLSAVLQYVRIGQHAMIGGMSAIDKDIIPFGLAKNERAVLEGLNLVGMKRRGFDKQETLDSVKAIEELFADHGIFADRVNQISQSYKGNVIVEQIINFIQQDNMRAFCQPRSTR</sequence>
<dbReference type="InterPro" id="IPR010137">
    <property type="entry name" value="Lipid_A_LpxA"/>
</dbReference>
<keyword evidence="5 8" id="KW-0677">Repeat</keyword>
<comment type="similarity">
    <text evidence="8">Belongs to the transferase hexapeptide repeat family. LpxA subfamily.</text>
</comment>
<proteinExistence type="inferred from homology"/>
<dbReference type="NCBIfam" id="NF003657">
    <property type="entry name" value="PRK05289.1"/>
    <property type="match status" value="1"/>
</dbReference>
<dbReference type="EMBL" id="CP112932">
    <property type="protein sequence ID" value="WPY01038.1"/>
    <property type="molecule type" value="Genomic_DNA"/>
</dbReference>
<organism evidence="10 11">
    <name type="scientific">Candidatus Trichorickettsia mobilis</name>
    <dbReference type="NCBI Taxonomy" id="1346319"/>
    <lineage>
        <taxon>Bacteria</taxon>
        <taxon>Pseudomonadati</taxon>
        <taxon>Pseudomonadota</taxon>
        <taxon>Alphaproteobacteria</taxon>
        <taxon>Rickettsiales</taxon>
        <taxon>Rickettsiaceae</taxon>
        <taxon>Rickettsieae</taxon>
        <taxon>Candidatus Trichorickettsia</taxon>
    </lineage>
</organism>
<comment type="subcellular location">
    <subcellularLocation>
        <location evidence="8">Cytoplasm</location>
    </subcellularLocation>
</comment>
<evidence type="ECO:0000256" key="3">
    <source>
        <dbReference type="ARBA" id="ARBA00022556"/>
    </source>
</evidence>
<evidence type="ECO:0000313" key="10">
    <source>
        <dbReference type="EMBL" id="WPY01038.1"/>
    </source>
</evidence>
<dbReference type="PANTHER" id="PTHR43480">
    <property type="entry name" value="ACYL-[ACYL-CARRIER-PROTEIN]--UDP-N-ACETYLGLUCOSAMINE O-ACYLTRANSFERASE"/>
    <property type="match status" value="1"/>
</dbReference>
<evidence type="ECO:0000256" key="1">
    <source>
        <dbReference type="ARBA" id="ARBA00022490"/>
    </source>
</evidence>
<keyword evidence="3 8" id="KW-0441">Lipid A biosynthesis</keyword>
<evidence type="ECO:0000256" key="7">
    <source>
        <dbReference type="ARBA" id="ARBA00023315"/>
    </source>
</evidence>
<evidence type="ECO:0000256" key="8">
    <source>
        <dbReference type="HAMAP-Rule" id="MF_00387"/>
    </source>
</evidence>
<dbReference type="PIRSF" id="PIRSF000456">
    <property type="entry name" value="UDP-GlcNAc_acltr"/>
    <property type="match status" value="1"/>
</dbReference>
<evidence type="ECO:0000256" key="2">
    <source>
        <dbReference type="ARBA" id="ARBA00022516"/>
    </source>
</evidence>
<keyword evidence="2 8" id="KW-0444">Lipid biosynthesis</keyword>
<keyword evidence="11" id="KW-1185">Reference proteome</keyword>
<comment type="catalytic activity">
    <reaction evidence="8">
        <text>a (3R)-hydroxyacyl-[ACP] + UDP-N-acetyl-alpha-D-glucosamine = a UDP-3-O-[(3R)-3-hydroxyacyl]-N-acetyl-alpha-D-glucosamine + holo-[ACP]</text>
        <dbReference type="Rhea" id="RHEA:67812"/>
        <dbReference type="Rhea" id="RHEA-COMP:9685"/>
        <dbReference type="Rhea" id="RHEA-COMP:9945"/>
        <dbReference type="ChEBI" id="CHEBI:57705"/>
        <dbReference type="ChEBI" id="CHEBI:64479"/>
        <dbReference type="ChEBI" id="CHEBI:78827"/>
        <dbReference type="ChEBI" id="CHEBI:173225"/>
        <dbReference type="EC" id="2.3.1.129"/>
    </reaction>
</comment>
<keyword evidence="6 8" id="KW-0443">Lipid metabolism</keyword>
<dbReference type="CDD" id="cd03351">
    <property type="entry name" value="LbH_UDP-GlcNAc_AT"/>
    <property type="match status" value="1"/>
</dbReference>
<keyword evidence="4 8" id="KW-0808">Transferase</keyword>
<dbReference type="InterPro" id="IPR001451">
    <property type="entry name" value="Hexapep"/>
</dbReference>
<dbReference type="NCBIfam" id="TIGR01852">
    <property type="entry name" value="lipid_A_lpxA"/>
    <property type="match status" value="1"/>
</dbReference>
<evidence type="ECO:0000259" key="9">
    <source>
        <dbReference type="Pfam" id="PF13720"/>
    </source>
</evidence>